<dbReference type="AlphaFoldDB" id="X1IZY1"/>
<keyword evidence="3" id="KW-0997">Cell inner membrane</keyword>
<evidence type="ECO:0000256" key="6">
    <source>
        <dbReference type="ARBA" id="ARBA00023136"/>
    </source>
</evidence>
<dbReference type="EMBL" id="BARU01036127">
    <property type="protein sequence ID" value="GAH87986.1"/>
    <property type="molecule type" value="Genomic_DNA"/>
</dbReference>
<evidence type="ECO:0000256" key="2">
    <source>
        <dbReference type="ARBA" id="ARBA00022475"/>
    </source>
</evidence>
<comment type="caution">
    <text evidence="9">The sequence shown here is derived from an EMBL/GenBank/DDBJ whole genome shotgun (WGS) entry which is preliminary data.</text>
</comment>
<evidence type="ECO:0000259" key="8">
    <source>
        <dbReference type="Pfam" id="PF06808"/>
    </source>
</evidence>
<evidence type="ECO:0000256" key="1">
    <source>
        <dbReference type="ARBA" id="ARBA00004429"/>
    </source>
</evidence>
<feature type="transmembrane region" description="Helical" evidence="7">
    <location>
        <begin position="195"/>
        <end position="220"/>
    </location>
</feature>
<dbReference type="GO" id="GO:0022857">
    <property type="term" value="F:transmembrane transporter activity"/>
    <property type="evidence" value="ECO:0007669"/>
    <property type="project" value="TreeGrafter"/>
</dbReference>
<feature type="domain" description="TRAP C4-dicarboxylate transport system permease DctM subunit" evidence="8">
    <location>
        <begin position="21"/>
        <end position="218"/>
    </location>
</feature>
<protein>
    <recommendedName>
        <fullName evidence="8">TRAP C4-dicarboxylate transport system permease DctM subunit domain-containing protein</fullName>
    </recommendedName>
</protein>
<feature type="transmembrane region" description="Helical" evidence="7">
    <location>
        <begin position="135"/>
        <end position="152"/>
    </location>
</feature>
<feature type="transmembrane region" description="Helical" evidence="7">
    <location>
        <begin position="107"/>
        <end position="128"/>
    </location>
</feature>
<gene>
    <name evidence="9" type="ORF">S03H2_56479</name>
</gene>
<keyword evidence="2" id="KW-1003">Cell membrane</keyword>
<evidence type="ECO:0000256" key="7">
    <source>
        <dbReference type="SAM" id="Phobius"/>
    </source>
</evidence>
<sequence length="227" mass="24193">GPPGPSTSIKEKLASLSGSGETVVLFLLVLGGLFLGWFTPTEAGAVGVAGAILIASVRRRLNWQQFLAAVKESVKISAMIILMLIGAMIFARFVALSRLAFELATLISGLPLPPLAIMVAILLSYIILGCVMDTLAMIVITVPIYLPIVLALGFDPIWFGVIVVVAMEIAMITPPIGVNVWIISGMLKHIPMETIFKGVLIFLIADITLMILLVAFPSIALTLPNLM</sequence>
<keyword evidence="4 7" id="KW-0812">Transmembrane</keyword>
<evidence type="ECO:0000313" key="9">
    <source>
        <dbReference type="EMBL" id="GAH87986.1"/>
    </source>
</evidence>
<feature type="transmembrane region" description="Helical" evidence="7">
    <location>
        <begin position="23"/>
        <end position="55"/>
    </location>
</feature>
<dbReference type="InterPro" id="IPR010656">
    <property type="entry name" value="DctM"/>
</dbReference>
<evidence type="ECO:0000256" key="3">
    <source>
        <dbReference type="ARBA" id="ARBA00022519"/>
    </source>
</evidence>
<dbReference type="InterPro" id="IPR004681">
    <property type="entry name" value="TRAP_DctM"/>
</dbReference>
<comment type="subcellular location">
    <subcellularLocation>
        <location evidence="1">Cell inner membrane</location>
        <topology evidence="1">Multi-pass membrane protein</topology>
    </subcellularLocation>
</comment>
<evidence type="ECO:0000256" key="5">
    <source>
        <dbReference type="ARBA" id="ARBA00022989"/>
    </source>
</evidence>
<keyword evidence="5 7" id="KW-1133">Transmembrane helix</keyword>
<keyword evidence="6 7" id="KW-0472">Membrane</keyword>
<organism evidence="9">
    <name type="scientific">marine sediment metagenome</name>
    <dbReference type="NCBI Taxonomy" id="412755"/>
    <lineage>
        <taxon>unclassified sequences</taxon>
        <taxon>metagenomes</taxon>
        <taxon>ecological metagenomes</taxon>
    </lineage>
</organism>
<accession>X1IZY1</accession>
<name>X1IZY1_9ZZZZ</name>
<evidence type="ECO:0000256" key="4">
    <source>
        <dbReference type="ARBA" id="ARBA00022692"/>
    </source>
</evidence>
<dbReference type="Pfam" id="PF06808">
    <property type="entry name" value="DctM"/>
    <property type="match status" value="1"/>
</dbReference>
<dbReference type="PANTHER" id="PTHR33362:SF5">
    <property type="entry name" value="C4-DICARBOXYLATE TRAP TRANSPORTER LARGE PERMEASE PROTEIN DCTM"/>
    <property type="match status" value="1"/>
</dbReference>
<proteinExistence type="predicted"/>
<feature type="transmembrane region" description="Helical" evidence="7">
    <location>
        <begin position="158"/>
        <end position="183"/>
    </location>
</feature>
<feature type="transmembrane region" description="Helical" evidence="7">
    <location>
        <begin position="76"/>
        <end position="95"/>
    </location>
</feature>
<dbReference type="GO" id="GO:0005886">
    <property type="term" value="C:plasma membrane"/>
    <property type="evidence" value="ECO:0007669"/>
    <property type="project" value="UniProtKB-SubCell"/>
</dbReference>
<feature type="non-terminal residue" evidence="9">
    <location>
        <position position="1"/>
    </location>
</feature>
<reference evidence="9" key="1">
    <citation type="journal article" date="2014" name="Front. Microbiol.">
        <title>High frequency of phylogenetically diverse reductive dehalogenase-homologous genes in deep subseafloor sedimentary metagenomes.</title>
        <authorList>
            <person name="Kawai M."/>
            <person name="Futagami T."/>
            <person name="Toyoda A."/>
            <person name="Takaki Y."/>
            <person name="Nishi S."/>
            <person name="Hori S."/>
            <person name="Arai W."/>
            <person name="Tsubouchi T."/>
            <person name="Morono Y."/>
            <person name="Uchiyama I."/>
            <person name="Ito T."/>
            <person name="Fujiyama A."/>
            <person name="Inagaki F."/>
            <person name="Takami H."/>
        </authorList>
    </citation>
    <scope>NUCLEOTIDE SEQUENCE</scope>
    <source>
        <strain evidence="9">Expedition CK06-06</strain>
    </source>
</reference>
<dbReference type="PANTHER" id="PTHR33362">
    <property type="entry name" value="SIALIC ACID TRAP TRANSPORTER PERMEASE PROTEIN SIAT-RELATED"/>
    <property type="match status" value="1"/>
</dbReference>